<protein>
    <submittedName>
        <fullName evidence="1">Uncharacterized protein</fullName>
    </submittedName>
</protein>
<sequence length="139" mass="15375">MSKGLKGESLDVGITFLLRFGEAMIHAKLEVPTLRVSNYEVNKNREATVASLDIAEELREQAQTKAATSRLRPARLHYTKIQPRHFKVCGSLRSRPQSFHLSRGPKPSGDRTGETGFILTPLPLGVFGASSLTCFLRLP</sequence>
<dbReference type="EMBL" id="JAAIUW010000011">
    <property type="protein sequence ID" value="KAF7808471.1"/>
    <property type="molecule type" value="Genomic_DNA"/>
</dbReference>
<accession>A0A834SRY0</accession>
<keyword evidence="2" id="KW-1185">Reference proteome</keyword>
<name>A0A834SRY0_9FABA</name>
<dbReference type="Proteomes" id="UP000634136">
    <property type="component" value="Unassembled WGS sequence"/>
</dbReference>
<comment type="caution">
    <text evidence="1">The sequence shown here is derived from an EMBL/GenBank/DDBJ whole genome shotgun (WGS) entry which is preliminary data.</text>
</comment>
<evidence type="ECO:0000313" key="2">
    <source>
        <dbReference type="Proteomes" id="UP000634136"/>
    </source>
</evidence>
<dbReference type="AlphaFoldDB" id="A0A834SRY0"/>
<proteinExistence type="predicted"/>
<organism evidence="1 2">
    <name type="scientific">Senna tora</name>
    <dbReference type="NCBI Taxonomy" id="362788"/>
    <lineage>
        <taxon>Eukaryota</taxon>
        <taxon>Viridiplantae</taxon>
        <taxon>Streptophyta</taxon>
        <taxon>Embryophyta</taxon>
        <taxon>Tracheophyta</taxon>
        <taxon>Spermatophyta</taxon>
        <taxon>Magnoliopsida</taxon>
        <taxon>eudicotyledons</taxon>
        <taxon>Gunneridae</taxon>
        <taxon>Pentapetalae</taxon>
        <taxon>rosids</taxon>
        <taxon>fabids</taxon>
        <taxon>Fabales</taxon>
        <taxon>Fabaceae</taxon>
        <taxon>Caesalpinioideae</taxon>
        <taxon>Cassia clade</taxon>
        <taxon>Senna</taxon>
    </lineage>
</organism>
<gene>
    <name evidence="1" type="ORF">G2W53_035214</name>
</gene>
<evidence type="ECO:0000313" key="1">
    <source>
        <dbReference type="EMBL" id="KAF7808471.1"/>
    </source>
</evidence>
<reference evidence="1" key="1">
    <citation type="submission" date="2020-09" db="EMBL/GenBank/DDBJ databases">
        <title>Genome-Enabled Discovery of Anthraquinone Biosynthesis in Senna tora.</title>
        <authorList>
            <person name="Kang S.-H."/>
            <person name="Pandey R.P."/>
            <person name="Lee C.-M."/>
            <person name="Sim J.-S."/>
            <person name="Jeong J.-T."/>
            <person name="Choi B.-S."/>
            <person name="Jung M."/>
            <person name="Ginzburg D."/>
            <person name="Zhao K."/>
            <person name="Won S.Y."/>
            <person name="Oh T.-J."/>
            <person name="Yu Y."/>
            <person name="Kim N.-H."/>
            <person name="Lee O.R."/>
            <person name="Lee T.-H."/>
            <person name="Bashyal P."/>
            <person name="Kim T.-S."/>
            <person name="Lee W.-H."/>
            <person name="Kawkins C."/>
            <person name="Kim C.-K."/>
            <person name="Kim J.S."/>
            <person name="Ahn B.O."/>
            <person name="Rhee S.Y."/>
            <person name="Sohng J.K."/>
        </authorList>
    </citation>
    <scope>NUCLEOTIDE SEQUENCE</scope>
    <source>
        <tissue evidence="1">Leaf</tissue>
    </source>
</reference>